<feature type="compositionally biased region" description="Low complexity" evidence="10">
    <location>
        <begin position="319"/>
        <end position="333"/>
    </location>
</feature>
<feature type="compositionally biased region" description="Basic and acidic residues" evidence="10">
    <location>
        <begin position="340"/>
        <end position="351"/>
    </location>
</feature>
<reference evidence="12" key="1">
    <citation type="journal article" date="2022" name="G3 (Bethesda)">
        <title>High quality genome of the basidiomycete yeast Dioszegia hungarica PDD-24b-2 isolated from cloud water.</title>
        <authorList>
            <person name="Jarrige D."/>
            <person name="Haridas S."/>
            <person name="Bleykasten-Grosshans C."/>
            <person name="Joly M."/>
            <person name="Nadalig T."/>
            <person name="Sancelme M."/>
            <person name="Vuilleumier S."/>
            <person name="Grigoriev I.V."/>
            <person name="Amato P."/>
            <person name="Bringel F."/>
        </authorList>
    </citation>
    <scope>NUCLEOTIDE SEQUENCE</scope>
    <source>
        <strain evidence="12">PDD-24b-2</strain>
    </source>
</reference>
<feature type="transmembrane region" description="Helical" evidence="11">
    <location>
        <begin position="268"/>
        <end position="285"/>
    </location>
</feature>
<dbReference type="InterPro" id="IPR001499">
    <property type="entry name" value="GPCR_STE3"/>
</dbReference>
<dbReference type="PANTHER" id="PTHR28097">
    <property type="entry name" value="PHEROMONE A FACTOR RECEPTOR"/>
    <property type="match status" value="1"/>
</dbReference>
<dbReference type="GO" id="GO:0000750">
    <property type="term" value="P:pheromone-dependent signal transduction involved in conjugation with cellular fusion"/>
    <property type="evidence" value="ECO:0007669"/>
    <property type="project" value="TreeGrafter"/>
</dbReference>
<evidence type="ECO:0000256" key="9">
    <source>
        <dbReference type="ARBA" id="ARBA00023224"/>
    </source>
</evidence>
<sequence length="397" mass="45504">MAFQHPELLVPSIFAFFCALYPAPWHIRNRNIATLGMIFWMTALNLVHIINSIAWSDNADIKARPWCDITVLVNIGYNYGLPLSHFILAKQLENCTSLRSDSPLYDQNSKRRHLVFDFCLAIFGPIVGFLVSLTCRLTRFNIVEGFGPVPGVYWDTWGVVWVAVVPIIIAFMCFGYTCKACYNIIRRRQQMLTILSKSAGMDRSHFWRLMILANAELGTCMLRAVFNMMNGTNGLDELSWKDQSRSLSNIAQIFAADINSDRMIVYRLQWYTVVACSFVFFLCFATSSETKRFYWDLMAKIFPFVPKYHETTEDRAAKGSYDTSGGYTSSSSTNPLRTQDSTDNRDDKEISIFELLEGPPASPHRSSRQNSDTRTYEQPKYRLDFHEEPVKKESSMA</sequence>
<feature type="transmembrane region" description="Helical" evidence="11">
    <location>
        <begin position="32"/>
        <end position="54"/>
    </location>
</feature>
<evidence type="ECO:0000256" key="3">
    <source>
        <dbReference type="ARBA" id="ARBA00022507"/>
    </source>
</evidence>
<keyword evidence="13" id="KW-1185">Reference proteome</keyword>
<evidence type="ECO:0000313" key="12">
    <source>
        <dbReference type="EMBL" id="KAI9637959.1"/>
    </source>
</evidence>
<comment type="subcellular location">
    <subcellularLocation>
        <location evidence="1">Membrane</location>
        <topology evidence="1">Multi-pass membrane protein</topology>
    </subcellularLocation>
</comment>
<dbReference type="PANTHER" id="PTHR28097:SF1">
    <property type="entry name" value="PHEROMONE A FACTOR RECEPTOR"/>
    <property type="match status" value="1"/>
</dbReference>
<evidence type="ECO:0000256" key="1">
    <source>
        <dbReference type="ARBA" id="ARBA00004141"/>
    </source>
</evidence>
<keyword evidence="5 11" id="KW-1133">Transmembrane helix</keyword>
<keyword evidence="6" id="KW-0297">G-protein coupled receptor</keyword>
<gene>
    <name evidence="12" type="ORF">MKK02DRAFT_31495</name>
</gene>
<evidence type="ECO:0000313" key="13">
    <source>
        <dbReference type="Proteomes" id="UP001164286"/>
    </source>
</evidence>
<feature type="region of interest" description="Disordered" evidence="10">
    <location>
        <begin position="315"/>
        <end position="397"/>
    </location>
</feature>
<evidence type="ECO:0000256" key="5">
    <source>
        <dbReference type="ARBA" id="ARBA00022989"/>
    </source>
</evidence>
<name>A0AA38HFE4_9TREE</name>
<evidence type="ECO:0000256" key="11">
    <source>
        <dbReference type="SAM" id="Phobius"/>
    </source>
</evidence>
<evidence type="ECO:0000256" key="6">
    <source>
        <dbReference type="ARBA" id="ARBA00023040"/>
    </source>
</evidence>
<keyword evidence="9" id="KW-0807">Transducer</keyword>
<comment type="caution">
    <text evidence="12">The sequence shown here is derived from an EMBL/GenBank/DDBJ whole genome shotgun (WGS) entry which is preliminary data.</text>
</comment>
<feature type="compositionally biased region" description="Basic and acidic residues" evidence="10">
    <location>
        <begin position="374"/>
        <end position="397"/>
    </location>
</feature>
<evidence type="ECO:0000256" key="4">
    <source>
        <dbReference type="ARBA" id="ARBA00022692"/>
    </source>
</evidence>
<evidence type="ECO:0000256" key="10">
    <source>
        <dbReference type="SAM" id="MobiDB-lite"/>
    </source>
</evidence>
<protein>
    <submittedName>
        <fullName evidence="12">Pheromone receptor 1</fullName>
    </submittedName>
</protein>
<keyword evidence="7 11" id="KW-0472">Membrane</keyword>
<dbReference type="AlphaFoldDB" id="A0AA38HFE4"/>
<accession>A0AA38HFE4</accession>
<feature type="transmembrane region" description="Helical" evidence="11">
    <location>
        <begin position="114"/>
        <end position="139"/>
    </location>
</feature>
<dbReference type="Proteomes" id="UP001164286">
    <property type="component" value="Unassembled WGS sequence"/>
</dbReference>
<dbReference type="PRINTS" id="PR00899">
    <property type="entry name" value="GPCRSTE3"/>
</dbReference>
<feature type="transmembrane region" description="Helical" evidence="11">
    <location>
        <begin position="206"/>
        <end position="226"/>
    </location>
</feature>
<proteinExistence type="inferred from homology"/>
<comment type="similarity">
    <text evidence="2">Belongs to the G-protein coupled receptor 4 family.</text>
</comment>
<dbReference type="GeneID" id="77727514"/>
<dbReference type="RefSeq" id="XP_052947736.1">
    <property type="nucleotide sequence ID" value="XM_053088309.1"/>
</dbReference>
<dbReference type="EMBL" id="JAKWFO010000003">
    <property type="protein sequence ID" value="KAI9637959.1"/>
    <property type="molecule type" value="Genomic_DNA"/>
</dbReference>
<evidence type="ECO:0000256" key="2">
    <source>
        <dbReference type="ARBA" id="ARBA00011085"/>
    </source>
</evidence>
<dbReference type="GO" id="GO:0005886">
    <property type="term" value="C:plasma membrane"/>
    <property type="evidence" value="ECO:0007669"/>
    <property type="project" value="TreeGrafter"/>
</dbReference>
<evidence type="ECO:0000256" key="8">
    <source>
        <dbReference type="ARBA" id="ARBA00023170"/>
    </source>
</evidence>
<dbReference type="Pfam" id="PF02076">
    <property type="entry name" value="STE3"/>
    <property type="match status" value="1"/>
</dbReference>
<evidence type="ECO:0000256" key="7">
    <source>
        <dbReference type="ARBA" id="ARBA00023136"/>
    </source>
</evidence>
<feature type="transmembrane region" description="Helical" evidence="11">
    <location>
        <begin position="159"/>
        <end position="185"/>
    </location>
</feature>
<keyword evidence="8 12" id="KW-0675">Receptor</keyword>
<keyword evidence="4 11" id="KW-0812">Transmembrane</keyword>
<keyword evidence="3" id="KW-0589">Pheromone response</keyword>
<organism evidence="12 13">
    <name type="scientific">Dioszegia hungarica</name>
    <dbReference type="NCBI Taxonomy" id="4972"/>
    <lineage>
        <taxon>Eukaryota</taxon>
        <taxon>Fungi</taxon>
        <taxon>Dikarya</taxon>
        <taxon>Basidiomycota</taxon>
        <taxon>Agaricomycotina</taxon>
        <taxon>Tremellomycetes</taxon>
        <taxon>Tremellales</taxon>
        <taxon>Bulleribasidiaceae</taxon>
        <taxon>Dioszegia</taxon>
    </lineage>
</organism>
<dbReference type="GO" id="GO:0004932">
    <property type="term" value="F:mating-type factor pheromone receptor activity"/>
    <property type="evidence" value="ECO:0007669"/>
    <property type="project" value="InterPro"/>
</dbReference>